<dbReference type="FunFam" id="2.60.120.200:FF:000235">
    <property type="entry name" value="Beta-1,3-glucan-binding protein"/>
    <property type="match status" value="1"/>
</dbReference>
<dbReference type="Gene3D" id="2.60.40.2140">
    <property type="entry name" value="Beta-1,3-glucan-recognition protein, N-terminal domain"/>
    <property type="match status" value="1"/>
</dbReference>
<sequence>MHGPTTIGIILLLWTKIGHSEAYKVPTAKVELLENGFRVSIPGNKSRHSLLYKFVFFPLADETGVRLVAFNVNRNRNFTSFTQGQYSTRLVEPQNKVWSHDFLSVPLRAHDVLYIWTSVQHERAIFQDLAQPIHICSLAGANLPKGCSSAEQEEPTENNSLNTEDTNAPSSSSSERAQPGVCEPSSTTISPAPSAPICKGQLLFHETFDQLNETRWMHEVRVPLDTKDAEFVLYDGKARVQDGNLVIQPILWSSYRPDLSISNSRLDLSERCTGTHNSQKECSLHTSGSGPSAIMPPVVAPRISTKESFAIKYGRIEIRAKMPKGDWLVPLLLLEPLTEWYGQTGYESGQLRVAMARGNSKLRMPHGKLVDGRSLYAGPVLSTDALQREDIWASQRRNVHFGDDFHTYSLDWSSERLRFSVDGQVYGEMLSGFAELDLNTRWKKGGPMAPFDRMFYITLGMSVGGFGDFVDNLRTATYEKPWMNYHPQAKLRFFEAKDHWLPSWKQPSLLVDYVRVYAN</sequence>
<dbReference type="GO" id="GO:0004553">
    <property type="term" value="F:hydrolase activity, hydrolyzing O-glycosyl compounds"/>
    <property type="evidence" value="ECO:0007669"/>
    <property type="project" value="InterPro"/>
</dbReference>
<evidence type="ECO:0000313" key="11">
    <source>
        <dbReference type="Proteomes" id="UP001500889"/>
    </source>
</evidence>
<evidence type="ECO:0000256" key="6">
    <source>
        <dbReference type="SAM" id="MobiDB-lite"/>
    </source>
</evidence>
<dbReference type="GO" id="GO:0005975">
    <property type="term" value="P:carbohydrate metabolic process"/>
    <property type="evidence" value="ECO:0007669"/>
    <property type="project" value="InterPro"/>
</dbReference>
<reference evidence="10 11" key="1">
    <citation type="submission" date="2024-02" db="EMBL/GenBank/DDBJ databases">
        <title>A chromosome-level genome assembly of Drosophila madeirensis, a fruit fly species endemic to Madeira island.</title>
        <authorList>
            <person name="Tomihara K."/>
            <person name="Llopart A."/>
            <person name="Yamamoto D."/>
        </authorList>
    </citation>
    <scope>NUCLEOTIDE SEQUENCE [LARGE SCALE GENOMIC DNA]</scope>
    <source>
        <strain evidence="10 11">RF1</strain>
    </source>
</reference>
<evidence type="ECO:0000256" key="7">
    <source>
        <dbReference type="SAM" id="SignalP"/>
    </source>
</evidence>
<dbReference type="PANTHER" id="PTHR10963:SF60">
    <property type="entry name" value="GRAM-NEGATIVE BACTERIA-BINDING PROTEIN 1-RELATED"/>
    <property type="match status" value="1"/>
</dbReference>
<keyword evidence="11" id="KW-1185">Reference proteome</keyword>
<dbReference type="Gene3D" id="2.60.120.200">
    <property type="match status" value="1"/>
</dbReference>
<dbReference type="InterPro" id="IPR035806">
    <property type="entry name" value="GH16_GRP_C"/>
</dbReference>
<dbReference type="InterPro" id="IPR043030">
    <property type="entry name" value="BGBP_N_sf"/>
</dbReference>
<comment type="similarity">
    <text evidence="1">Belongs to the insect beta-1,3-glucan binding protein family.</text>
</comment>
<dbReference type="GO" id="GO:0030246">
    <property type="term" value="F:carbohydrate binding"/>
    <property type="evidence" value="ECO:0007669"/>
    <property type="project" value="InterPro"/>
</dbReference>
<dbReference type="InterPro" id="IPR031756">
    <property type="entry name" value="BGBP_N"/>
</dbReference>
<dbReference type="EMBL" id="AP029265">
    <property type="protein sequence ID" value="BFF97894.1"/>
    <property type="molecule type" value="Genomic_DNA"/>
</dbReference>
<evidence type="ECO:0000256" key="3">
    <source>
        <dbReference type="ARBA" id="ARBA00022729"/>
    </source>
</evidence>
<evidence type="ECO:0000256" key="4">
    <source>
        <dbReference type="ARBA" id="ARBA00022859"/>
    </source>
</evidence>
<evidence type="ECO:0000313" key="10">
    <source>
        <dbReference type="EMBL" id="BFF97894.1"/>
    </source>
</evidence>
<dbReference type="InterPro" id="IPR013320">
    <property type="entry name" value="ConA-like_dom_sf"/>
</dbReference>
<feature type="domain" description="GH16" evidence="8">
    <location>
        <begin position="163"/>
        <end position="519"/>
    </location>
</feature>
<gene>
    <name evidence="10" type="ORF">DMAD_06201</name>
</gene>
<dbReference type="InterPro" id="IPR050546">
    <property type="entry name" value="Glycosyl_Hydrlase_16"/>
</dbReference>
<evidence type="ECO:0000256" key="1">
    <source>
        <dbReference type="ARBA" id="ARBA00008781"/>
    </source>
</evidence>
<dbReference type="PROSITE" id="PS51969">
    <property type="entry name" value="CBM39"/>
    <property type="match status" value="1"/>
</dbReference>
<feature type="region of interest" description="Disordered" evidence="6">
    <location>
        <begin position="146"/>
        <end position="190"/>
    </location>
</feature>
<dbReference type="Proteomes" id="UP001500889">
    <property type="component" value="Chromosome J"/>
</dbReference>
<dbReference type="Pfam" id="PF15886">
    <property type="entry name" value="CBM39"/>
    <property type="match status" value="1"/>
</dbReference>
<evidence type="ECO:0000256" key="2">
    <source>
        <dbReference type="ARBA" id="ARBA00022588"/>
    </source>
</evidence>
<accession>A0AAU9FPL9</accession>
<feature type="domain" description="CBM39" evidence="9">
    <location>
        <begin position="23"/>
        <end position="140"/>
    </location>
</feature>
<feature type="signal peptide" evidence="7">
    <location>
        <begin position="1"/>
        <end position="22"/>
    </location>
</feature>
<name>A0AAU9FPL9_DROMD</name>
<dbReference type="PANTHER" id="PTHR10963">
    <property type="entry name" value="GLYCOSYL HYDROLASE-RELATED"/>
    <property type="match status" value="1"/>
</dbReference>
<dbReference type="CDD" id="cd02179">
    <property type="entry name" value="GH16_beta_GRP"/>
    <property type="match status" value="1"/>
</dbReference>
<organism evidence="10 11">
    <name type="scientific">Drosophila madeirensis</name>
    <name type="common">Fruit fly</name>
    <dbReference type="NCBI Taxonomy" id="30013"/>
    <lineage>
        <taxon>Eukaryota</taxon>
        <taxon>Metazoa</taxon>
        <taxon>Ecdysozoa</taxon>
        <taxon>Arthropoda</taxon>
        <taxon>Hexapoda</taxon>
        <taxon>Insecta</taxon>
        <taxon>Pterygota</taxon>
        <taxon>Neoptera</taxon>
        <taxon>Endopterygota</taxon>
        <taxon>Diptera</taxon>
        <taxon>Brachycera</taxon>
        <taxon>Muscomorpha</taxon>
        <taxon>Ephydroidea</taxon>
        <taxon>Drosophilidae</taxon>
        <taxon>Drosophila</taxon>
        <taxon>Sophophora</taxon>
    </lineage>
</organism>
<evidence type="ECO:0000256" key="5">
    <source>
        <dbReference type="ARBA" id="ARBA00023180"/>
    </source>
</evidence>
<keyword evidence="5" id="KW-0325">Glycoprotein</keyword>
<proteinExistence type="inferred from homology"/>
<feature type="chain" id="PRO_5044009490" evidence="7">
    <location>
        <begin position="23"/>
        <end position="519"/>
    </location>
</feature>
<dbReference type="Pfam" id="PF00722">
    <property type="entry name" value="Glyco_hydro_16"/>
    <property type="match status" value="1"/>
</dbReference>
<dbReference type="AlphaFoldDB" id="A0AAU9FPL9"/>
<feature type="compositionally biased region" description="Polar residues" evidence="6">
    <location>
        <begin position="157"/>
        <end position="176"/>
    </location>
</feature>
<dbReference type="GO" id="GO:0005576">
    <property type="term" value="C:extracellular region"/>
    <property type="evidence" value="ECO:0007669"/>
    <property type="project" value="UniProtKB-ARBA"/>
</dbReference>
<protein>
    <submittedName>
        <fullName evidence="10">Gram-negative bacteria-binding protein 1</fullName>
    </submittedName>
</protein>
<keyword evidence="4" id="KW-0391">Immunity</keyword>
<dbReference type="GO" id="GO:0045087">
    <property type="term" value="P:innate immune response"/>
    <property type="evidence" value="ECO:0007669"/>
    <property type="project" value="UniProtKB-KW"/>
</dbReference>
<evidence type="ECO:0000259" key="8">
    <source>
        <dbReference type="PROSITE" id="PS51762"/>
    </source>
</evidence>
<keyword evidence="3 7" id="KW-0732">Signal</keyword>
<evidence type="ECO:0000259" key="9">
    <source>
        <dbReference type="PROSITE" id="PS51969"/>
    </source>
</evidence>
<dbReference type="SUPFAM" id="SSF49899">
    <property type="entry name" value="Concanavalin A-like lectins/glucanases"/>
    <property type="match status" value="1"/>
</dbReference>
<dbReference type="PROSITE" id="PS51762">
    <property type="entry name" value="GH16_2"/>
    <property type="match status" value="1"/>
</dbReference>
<keyword evidence="2" id="KW-0399">Innate immunity</keyword>
<dbReference type="GO" id="GO:0045088">
    <property type="term" value="P:regulation of innate immune response"/>
    <property type="evidence" value="ECO:0007669"/>
    <property type="project" value="UniProtKB-ARBA"/>
</dbReference>
<dbReference type="InterPro" id="IPR000757">
    <property type="entry name" value="Beta-glucanase-like"/>
</dbReference>